<evidence type="ECO:0000256" key="1">
    <source>
        <dbReference type="SAM" id="SignalP"/>
    </source>
</evidence>
<name>A0ABU9B7M1_9BURK</name>
<comment type="caution">
    <text evidence="2">The sequence shown here is derived from an EMBL/GenBank/DDBJ whole genome shotgun (WGS) entry which is preliminary data.</text>
</comment>
<organism evidence="2 3">
    <name type="scientific">Pseudaquabacterium rugosum</name>
    <dbReference type="NCBI Taxonomy" id="2984194"/>
    <lineage>
        <taxon>Bacteria</taxon>
        <taxon>Pseudomonadati</taxon>
        <taxon>Pseudomonadota</taxon>
        <taxon>Betaproteobacteria</taxon>
        <taxon>Burkholderiales</taxon>
        <taxon>Sphaerotilaceae</taxon>
        <taxon>Pseudaquabacterium</taxon>
    </lineage>
</organism>
<dbReference type="RefSeq" id="WP_341373657.1">
    <property type="nucleotide sequence ID" value="NZ_JBBUTF010000006.1"/>
</dbReference>
<sequence length="218" mass="21589">MHTPTSFLPRVLLSALVLAAPLAAQAANVTVDFETATSFSSVLTHYAGGADAAGVTGTDLGVSFSGDVIALANDSLGTYFSNAPTAVGVMTIVGSDAVMDVAKGFTGSVDFAWSSLADVSGGVQVWSGAGATGTLLASFDLSTNAQAGGCSDSALCHFDAASLAFAGTAYSVSFANAANVAAFDDIAITAVPEPATAATLLAGMLMLGALAHARRGRR</sequence>
<feature type="signal peptide" evidence="1">
    <location>
        <begin position="1"/>
        <end position="26"/>
    </location>
</feature>
<evidence type="ECO:0000313" key="3">
    <source>
        <dbReference type="Proteomes" id="UP001368500"/>
    </source>
</evidence>
<feature type="chain" id="PRO_5047260576" description="PEP-CTERM sorting domain-containing protein" evidence="1">
    <location>
        <begin position="27"/>
        <end position="218"/>
    </location>
</feature>
<keyword evidence="1" id="KW-0732">Signal</keyword>
<gene>
    <name evidence="2" type="ORF">AACH11_07850</name>
</gene>
<protein>
    <recommendedName>
        <fullName evidence="4">PEP-CTERM sorting domain-containing protein</fullName>
    </recommendedName>
</protein>
<dbReference type="Proteomes" id="UP001368500">
    <property type="component" value="Unassembled WGS sequence"/>
</dbReference>
<accession>A0ABU9B7M1</accession>
<keyword evidence="3" id="KW-1185">Reference proteome</keyword>
<evidence type="ECO:0000313" key="2">
    <source>
        <dbReference type="EMBL" id="MEK8025871.1"/>
    </source>
</evidence>
<dbReference type="EMBL" id="JBBUTF010000006">
    <property type="protein sequence ID" value="MEK8025871.1"/>
    <property type="molecule type" value="Genomic_DNA"/>
</dbReference>
<reference evidence="2 3" key="1">
    <citation type="submission" date="2024-04" db="EMBL/GenBank/DDBJ databases">
        <title>Novel species of the genus Ideonella isolated from streams.</title>
        <authorList>
            <person name="Lu H."/>
        </authorList>
    </citation>
    <scope>NUCLEOTIDE SEQUENCE [LARGE SCALE GENOMIC DNA]</scope>
    <source>
        <strain evidence="2 3">BYS139W</strain>
    </source>
</reference>
<evidence type="ECO:0008006" key="4">
    <source>
        <dbReference type="Google" id="ProtNLM"/>
    </source>
</evidence>
<proteinExistence type="predicted"/>